<dbReference type="Pfam" id="PF00404">
    <property type="entry name" value="Dockerin_1"/>
    <property type="match status" value="1"/>
</dbReference>
<feature type="signal peptide" evidence="2">
    <location>
        <begin position="1"/>
        <end position="23"/>
    </location>
</feature>
<dbReference type="SUPFAM" id="SSF63446">
    <property type="entry name" value="Type I dockerin domain"/>
    <property type="match status" value="1"/>
</dbReference>
<dbReference type="EMBL" id="CP036263">
    <property type="protein sequence ID" value="QDT00825.1"/>
    <property type="molecule type" value="Genomic_DNA"/>
</dbReference>
<evidence type="ECO:0000256" key="1">
    <source>
        <dbReference type="SAM" id="MobiDB-lite"/>
    </source>
</evidence>
<sequence length="465" mass="48346" precursor="true">MKVLYLALAALIALVDSSGQAPATTINFAVSPSPGSNSDIGEFFGSNVTGDSPGFVTTDGTGATPNIGLTWAPAGSTGSNVWEFHSSGTFGGAGFDVPVAQLDVDASAQSNGQPPADPTIEFTVGSTVALELHSFQIGNATDQSEAPYGWTIDLIRLSDMSVVETRSTGLLSAGNMDTVSFDFIGTLGEDYRLKFDDGGANRVRSAIDNLSFGETGASAAKLKLVVSTTTGKVTLQNTSGQSFAIDSYEITSASSSLDAVAWNSLQDSDYEGNGAPGNGNGWEEAGGVGTHQLIESYLTADSTIADGTSIPLGNAFDFDKAGVQEDLSFSYHIAGNPAFLTTGDVEYISPIIDADFNNDGEVDGIDLLVWQRGFNTPSATTAQGDADGNGEVDAQDLAAWHAAYDASSLAAANSFAVPEPASSSLLVLAITGLASRRVPHRSRRAGNHRQRLPRRDQYEPKAVEA</sequence>
<dbReference type="InterPro" id="IPR002105">
    <property type="entry name" value="Dockerin_1_rpt"/>
</dbReference>
<dbReference type="InterPro" id="IPR018247">
    <property type="entry name" value="EF_Hand_1_Ca_BS"/>
</dbReference>
<dbReference type="Proteomes" id="UP000319852">
    <property type="component" value="Chromosome"/>
</dbReference>
<dbReference type="GO" id="GO:0004553">
    <property type="term" value="F:hydrolase activity, hydrolyzing O-glycosyl compounds"/>
    <property type="evidence" value="ECO:0007669"/>
    <property type="project" value="InterPro"/>
</dbReference>
<evidence type="ECO:0008006" key="5">
    <source>
        <dbReference type="Google" id="ProtNLM"/>
    </source>
</evidence>
<dbReference type="OrthoDB" id="227994at2"/>
<dbReference type="KEGG" id="amob:HG15A2_41670"/>
<accession>A0A517N116</accession>
<evidence type="ECO:0000313" key="3">
    <source>
        <dbReference type="EMBL" id="QDT00825.1"/>
    </source>
</evidence>
<dbReference type="InterPro" id="IPR036439">
    <property type="entry name" value="Dockerin_dom_sf"/>
</dbReference>
<dbReference type="RefSeq" id="WP_145062575.1">
    <property type="nucleotide sequence ID" value="NZ_CP036263.1"/>
</dbReference>
<keyword evidence="4" id="KW-1185">Reference proteome</keyword>
<evidence type="ECO:0000256" key="2">
    <source>
        <dbReference type="SAM" id="SignalP"/>
    </source>
</evidence>
<organism evidence="3 4">
    <name type="scientific">Adhaeretor mobilis</name>
    <dbReference type="NCBI Taxonomy" id="1930276"/>
    <lineage>
        <taxon>Bacteria</taxon>
        <taxon>Pseudomonadati</taxon>
        <taxon>Planctomycetota</taxon>
        <taxon>Planctomycetia</taxon>
        <taxon>Pirellulales</taxon>
        <taxon>Lacipirellulaceae</taxon>
        <taxon>Adhaeretor</taxon>
    </lineage>
</organism>
<dbReference type="AlphaFoldDB" id="A0A517N116"/>
<name>A0A517N116_9BACT</name>
<feature type="compositionally biased region" description="Basic and acidic residues" evidence="1">
    <location>
        <begin position="453"/>
        <end position="465"/>
    </location>
</feature>
<feature type="region of interest" description="Disordered" evidence="1">
    <location>
        <begin position="439"/>
        <end position="465"/>
    </location>
</feature>
<feature type="chain" id="PRO_5022156976" description="PEP-CTERM protein-sorting domain-containing protein" evidence="2">
    <location>
        <begin position="24"/>
        <end position="465"/>
    </location>
</feature>
<gene>
    <name evidence="3" type="ORF">HG15A2_41670</name>
</gene>
<feature type="compositionally biased region" description="Basic residues" evidence="1">
    <location>
        <begin position="439"/>
        <end position="452"/>
    </location>
</feature>
<protein>
    <recommendedName>
        <fullName evidence="5">PEP-CTERM protein-sorting domain-containing protein</fullName>
    </recommendedName>
</protein>
<dbReference type="GO" id="GO:0000272">
    <property type="term" value="P:polysaccharide catabolic process"/>
    <property type="evidence" value="ECO:0007669"/>
    <property type="project" value="InterPro"/>
</dbReference>
<dbReference type="PROSITE" id="PS00018">
    <property type="entry name" value="EF_HAND_1"/>
    <property type="match status" value="2"/>
</dbReference>
<evidence type="ECO:0000313" key="4">
    <source>
        <dbReference type="Proteomes" id="UP000319852"/>
    </source>
</evidence>
<reference evidence="3 4" key="1">
    <citation type="submission" date="2019-02" db="EMBL/GenBank/DDBJ databases">
        <title>Deep-cultivation of Planctomycetes and their phenomic and genomic characterization uncovers novel biology.</title>
        <authorList>
            <person name="Wiegand S."/>
            <person name="Jogler M."/>
            <person name="Boedeker C."/>
            <person name="Pinto D."/>
            <person name="Vollmers J."/>
            <person name="Rivas-Marin E."/>
            <person name="Kohn T."/>
            <person name="Peeters S.H."/>
            <person name="Heuer A."/>
            <person name="Rast P."/>
            <person name="Oberbeckmann S."/>
            <person name="Bunk B."/>
            <person name="Jeske O."/>
            <person name="Meyerdierks A."/>
            <person name="Storesund J.E."/>
            <person name="Kallscheuer N."/>
            <person name="Luecker S."/>
            <person name="Lage O.M."/>
            <person name="Pohl T."/>
            <person name="Merkel B.J."/>
            <person name="Hornburger P."/>
            <person name="Mueller R.-W."/>
            <person name="Bruemmer F."/>
            <person name="Labrenz M."/>
            <person name="Spormann A.M."/>
            <person name="Op den Camp H."/>
            <person name="Overmann J."/>
            <person name="Amann R."/>
            <person name="Jetten M.S.M."/>
            <person name="Mascher T."/>
            <person name="Medema M.H."/>
            <person name="Devos D.P."/>
            <person name="Kaster A.-K."/>
            <person name="Ovreas L."/>
            <person name="Rohde M."/>
            <person name="Galperin M.Y."/>
            <person name="Jogler C."/>
        </authorList>
    </citation>
    <scope>NUCLEOTIDE SEQUENCE [LARGE SCALE GENOMIC DNA]</scope>
    <source>
        <strain evidence="3 4">HG15A2</strain>
    </source>
</reference>
<dbReference type="Gene3D" id="1.10.1330.10">
    <property type="entry name" value="Dockerin domain"/>
    <property type="match status" value="1"/>
</dbReference>
<keyword evidence="2" id="KW-0732">Signal</keyword>
<proteinExistence type="predicted"/>